<evidence type="ECO:0000313" key="2">
    <source>
        <dbReference type="Proteomes" id="UP000598997"/>
    </source>
</evidence>
<dbReference type="OrthoDB" id="7432973at2"/>
<sequence>MARKSGSDPAKLATDAMWLWAESWYVIAMRSWMIMAGDPRAQREANLMVAEKVRAAAELSFMAMTGSLGVGDKAVERTIEHVGRKVTANRRRLSKGK</sequence>
<accession>A0A917DJ71</accession>
<dbReference type="RefSeq" id="WP_066760879.1">
    <property type="nucleotide sequence ID" value="NZ_BMIO01000005.1"/>
</dbReference>
<evidence type="ECO:0000313" key="1">
    <source>
        <dbReference type="EMBL" id="GGD44125.1"/>
    </source>
</evidence>
<comment type="caution">
    <text evidence="1">The sequence shown here is derived from an EMBL/GenBank/DDBJ whole genome shotgun (WGS) entry which is preliminary data.</text>
</comment>
<organism evidence="1 2">
    <name type="scientific">Croceicoccus pelagius</name>
    <dbReference type="NCBI Taxonomy" id="1703341"/>
    <lineage>
        <taxon>Bacteria</taxon>
        <taxon>Pseudomonadati</taxon>
        <taxon>Pseudomonadota</taxon>
        <taxon>Alphaproteobacteria</taxon>
        <taxon>Sphingomonadales</taxon>
        <taxon>Erythrobacteraceae</taxon>
        <taxon>Croceicoccus</taxon>
    </lineage>
</organism>
<name>A0A917DJ71_9SPHN</name>
<dbReference type="Proteomes" id="UP000598997">
    <property type="component" value="Unassembled WGS sequence"/>
</dbReference>
<dbReference type="EMBL" id="BMIO01000005">
    <property type="protein sequence ID" value="GGD44125.1"/>
    <property type="molecule type" value="Genomic_DNA"/>
</dbReference>
<proteinExistence type="predicted"/>
<gene>
    <name evidence="1" type="ORF">GCM10010989_17850</name>
</gene>
<reference evidence="1 2" key="1">
    <citation type="journal article" date="2014" name="Int. J. Syst. Evol. Microbiol.">
        <title>Complete genome sequence of Corynebacterium casei LMG S-19264T (=DSM 44701T), isolated from a smear-ripened cheese.</title>
        <authorList>
            <consortium name="US DOE Joint Genome Institute (JGI-PGF)"/>
            <person name="Walter F."/>
            <person name="Albersmeier A."/>
            <person name="Kalinowski J."/>
            <person name="Ruckert C."/>
        </authorList>
    </citation>
    <scope>NUCLEOTIDE SEQUENCE [LARGE SCALE GENOMIC DNA]</scope>
    <source>
        <strain evidence="1 2">CGMCC 1.15358</strain>
    </source>
</reference>
<protein>
    <submittedName>
        <fullName evidence="1">Uncharacterized protein</fullName>
    </submittedName>
</protein>
<dbReference type="AlphaFoldDB" id="A0A917DJ71"/>
<keyword evidence="2" id="KW-1185">Reference proteome</keyword>